<comment type="similarity">
    <text evidence="2 12 13">Belongs to the TonB-dependent receptor family.</text>
</comment>
<reference evidence="17" key="1">
    <citation type="journal article" date="2020" name="MBio">
        <title>Horizontal gene transfer to a defensive symbiont with a reduced genome amongst a multipartite beetle microbiome.</title>
        <authorList>
            <person name="Waterworth S.C."/>
            <person name="Florez L.V."/>
            <person name="Rees E.R."/>
            <person name="Hertweck C."/>
            <person name="Kaltenpoth M."/>
            <person name="Kwan J.C."/>
        </authorList>
    </citation>
    <scope>NUCLEOTIDE SEQUENCE [LARGE SCALE GENOMIC DNA]</scope>
</reference>
<dbReference type="Pfam" id="PF07660">
    <property type="entry name" value="STN"/>
    <property type="match status" value="1"/>
</dbReference>
<dbReference type="SMART" id="SM00965">
    <property type="entry name" value="STN"/>
    <property type="match status" value="1"/>
</dbReference>
<accession>A0A7V8FRI7</accession>
<dbReference type="GO" id="GO:0009279">
    <property type="term" value="C:cell outer membrane"/>
    <property type="evidence" value="ECO:0007669"/>
    <property type="project" value="UniProtKB-SubCell"/>
</dbReference>
<dbReference type="PROSITE" id="PS52016">
    <property type="entry name" value="TONB_DEPENDENT_REC_3"/>
    <property type="match status" value="1"/>
</dbReference>
<evidence type="ECO:0000256" key="1">
    <source>
        <dbReference type="ARBA" id="ARBA00004571"/>
    </source>
</evidence>
<dbReference type="Pfam" id="PF07715">
    <property type="entry name" value="Plug"/>
    <property type="match status" value="1"/>
</dbReference>
<name>A0A7V8FRI7_9BURK</name>
<feature type="chain" id="PRO_5030656176" evidence="14">
    <location>
        <begin position="36"/>
        <end position="715"/>
    </location>
</feature>
<keyword evidence="11 12" id="KW-0998">Cell outer membrane</keyword>
<gene>
    <name evidence="16" type="primary">iutA_3</name>
    <name evidence="16" type="ORF">GAK30_00552</name>
</gene>
<keyword evidence="14" id="KW-0732">Signal</keyword>
<evidence type="ECO:0000256" key="8">
    <source>
        <dbReference type="ARBA" id="ARBA00023077"/>
    </source>
</evidence>
<evidence type="ECO:0000256" key="7">
    <source>
        <dbReference type="ARBA" id="ARBA00023004"/>
    </source>
</evidence>
<feature type="domain" description="Secretin/TonB short N-terminal" evidence="15">
    <location>
        <begin position="65"/>
        <end position="116"/>
    </location>
</feature>
<dbReference type="GO" id="GO:0015344">
    <property type="term" value="F:siderophore uptake transmembrane transporter activity"/>
    <property type="evidence" value="ECO:0007669"/>
    <property type="project" value="TreeGrafter"/>
</dbReference>
<dbReference type="GO" id="GO:0044718">
    <property type="term" value="P:siderophore transmembrane transport"/>
    <property type="evidence" value="ECO:0007669"/>
    <property type="project" value="TreeGrafter"/>
</dbReference>
<comment type="subcellular location">
    <subcellularLocation>
        <location evidence="1 12">Cell outer membrane</location>
        <topology evidence="1 12">Multi-pass membrane protein</topology>
    </subcellularLocation>
</comment>
<evidence type="ECO:0000259" key="15">
    <source>
        <dbReference type="SMART" id="SM00965"/>
    </source>
</evidence>
<dbReference type="PANTHER" id="PTHR30069">
    <property type="entry name" value="TONB-DEPENDENT OUTER MEMBRANE RECEPTOR"/>
    <property type="match status" value="1"/>
</dbReference>
<keyword evidence="10 16" id="KW-0675">Receptor</keyword>
<evidence type="ECO:0000256" key="9">
    <source>
        <dbReference type="ARBA" id="ARBA00023136"/>
    </source>
</evidence>
<dbReference type="Proteomes" id="UP000461670">
    <property type="component" value="Unassembled WGS sequence"/>
</dbReference>
<dbReference type="SUPFAM" id="SSF56935">
    <property type="entry name" value="Porins"/>
    <property type="match status" value="1"/>
</dbReference>
<evidence type="ECO:0000256" key="3">
    <source>
        <dbReference type="ARBA" id="ARBA00022448"/>
    </source>
</evidence>
<organism evidence="16 17">
    <name type="scientific">Paracidovorax wautersii</name>
    <dbReference type="NCBI Taxonomy" id="1177982"/>
    <lineage>
        <taxon>Bacteria</taxon>
        <taxon>Pseudomonadati</taxon>
        <taxon>Pseudomonadota</taxon>
        <taxon>Betaproteobacteria</taxon>
        <taxon>Burkholderiales</taxon>
        <taxon>Comamonadaceae</taxon>
        <taxon>Paracidovorax</taxon>
    </lineage>
</organism>
<keyword evidence="9 12" id="KW-0472">Membrane</keyword>
<dbReference type="InterPro" id="IPR036942">
    <property type="entry name" value="Beta-barrel_TonB_sf"/>
</dbReference>
<keyword evidence="6 12" id="KW-0812">Transmembrane</keyword>
<dbReference type="InterPro" id="IPR012910">
    <property type="entry name" value="Plug_dom"/>
</dbReference>
<sequence>MSISLRADARARPHRLAGLALAAALACAAPLPGQAAGAASPPVQLDIAAGPLAQTLMRIGQASGRTIVADPALLSGRRAAPVQGSLTAEQALRRALEGSGLAFDATPAGALQVRVQTPAERAPAPAAPAASAAPAVLAPPAAAAEPEQTLAAVVVSDRRIGGTLIQPTRQVTVIEEQELDDLRATSPNLGSMLTKSVPGLSDSSRNLSDFGQTLRGRNALVLVDGIPLNTNRDSARNLVNIDPSQIERIEVLRGSQAIYGSGASGGIISVTTRPAGGAPPAQTTVSMDAALSHLSREGMGAQVQHHMAGGGEQVDYALDISARRIGGSYDGNGDRIAPDASQGDLFDSNTYSVGGKLGLRIDADQRVQIAASYLRARQNTDYASDPAVNRAPLGSVAARAIKGLELADQNEVENTLLSLSYEHKDWAGSAVSATLYGRDNFTRFSPSDSRSNTNRGNNVDQVMQDNKVFGGRLTVDTPLGQAKRTRVVWGGDVIDERSKMPLDVFDPAVYDASGGLVFERTGQQIFLPWTTTRSVGTFAQLQHRFGERWSAEGGLRYERAQASFDDFQPLSQSRVANPATVRGGKVSYDALLYNAGLAYQLVKDHEVYASFSQGFDLPDVGLQLRNAGARFDINASELEPVKTDNYELGWRGRWHNTASTLAVFHSRSDLGAIQSFNNGLRLTRTRERIYGVEATLDYSGRFWSLGGTATWMQGR</sequence>
<dbReference type="Pfam" id="PF00593">
    <property type="entry name" value="TonB_dep_Rec_b-barrel"/>
    <property type="match status" value="1"/>
</dbReference>
<evidence type="ECO:0000256" key="11">
    <source>
        <dbReference type="ARBA" id="ARBA00023237"/>
    </source>
</evidence>
<dbReference type="EMBL" id="WNDQ01000005">
    <property type="protein sequence ID" value="KAF1023349.1"/>
    <property type="molecule type" value="Genomic_DNA"/>
</dbReference>
<protein>
    <submittedName>
        <fullName evidence="16">Ferric aerobactin receptor</fullName>
    </submittedName>
</protein>
<evidence type="ECO:0000313" key="17">
    <source>
        <dbReference type="Proteomes" id="UP000461670"/>
    </source>
</evidence>
<keyword evidence="5" id="KW-0406">Ion transport</keyword>
<keyword evidence="8 13" id="KW-0798">TonB box</keyword>
<evidence type="ECO:0000256" key="13">
    <source>
        <dbReference type="RuleBase" id="RU003357"/>
    </source>
</evidence>
<dbReference type="AlphaFoldDB" id="A0A7V8FRI7"/>
<dbReference type="PROSITE" id="PS51257">
    <property type="entry name" value="PROKAR_LIPOPROTEIN"/>
    <property type="match status" value="1"/>
</dbReference>
<dbReference type="Gene3D" id="2.40.170.20">
    <property type="entry name" value="TonB-dependent receptor, beta-barrel domain"/>
    <property type="match status" value="1"/>
</dbReference>
<keyword evidence="4 12" id="KW-1134">Transmembrane beta strand</keyword>
<evidence type="ECO:0000256" key="4">
    <source>
        <dbReference type="ARBA" id="ARBA00022452"/>
    </source>
</evidence>
<evidence type="ECO:0000256" key="6">
    <source>
        <dbReference type="ARBA" id="ARBA00022692"/>
    </source>
</evidence>
<dbReference type="Gene3D" id="3.55.50.30">
    <property type="match status" value="1"/>
</dbReference>
<evidence type="ECO:0000256" key="14">
    <source>
        <dbReference type="SAM" id="SignalP"/>
    </source>
</evidence>
<evidence type="ECO:0000256" key="10">
    <source>
        <dbReference type="ARBA" id="ARBA00023170"/>
    </source>
</evidence>
<comment type="caution">
    <text evidence="16">The sequence shown here is derived from an EMBL/GenBank/DDBJ whole genome shotgun (WGS) entry which is preliminary data.</text>
</comment>
<dbReference type="InterPro" id="IPR039426">
    <property type="entry name" value="TonB-dep_rcpt-like"/>
</dbReference>
<evidence type="ECO:0000256" key="2">
    <source>
        <dbReference type="ARBA" id="ARBA00009810"/>
    </source>
</evidence>
<proteinExistence type="inferred from homology"/>
<evidence type="ECO:0000313" key="16">
    <source>
        <dbReference type="EMBL" id="KAF1023349.1"/>
    </source>
</evidence>
<keyword evidence="7" id="KW-0408">Iron</keyword>
<evidence type="ECO:0000256" key="5">
    <source>
        <dbReference type="ARBA" id="ARBA00022496"/>
    </source>
</evidence>
<feature type="signal peptide" evidence="14">
    <location>
        <begin position="1"/>
        <end position="35"/>
    </location>
</feature>
<dbReference type="InterPro" id="IPR000531">
    <property type="entry name" value="Beta-barrel_TonB"/>
</dbReference>
<dbReference type="Gene3D" id="2.170.130.10">
    <property type="entry name" value="TonB-dependent receptor, plug domain"/>
    <property type="match status" value="1"/>
</dbReference>
<dbReference type="InterPro" id="IPR011662">
    <property type="entry name" value="Secretin/TonB_short_N"/>
</dbReference>
<dbReference type="InterPro" id="IPR037066">
    <property type="entry name" value="Plug_dom_sf"/>
</dbReference>
<evidence type="ECO:0000256" key="12">
    <source>
        <dbReference type="PROSITE-ProRule" id="PRU01360"/>
    </source>
</evidence>
<keyword evidence="5" id="KW-0410">Iron transport</keyword>
<keyword evidence="3 12" id="KW-0813">Transport</keyword>
<dbReference type="PANTHER" id="PTHR30069:SF42">
    <property type="entry name" value="FERRIC AEROBACTIN RECEPTOR"/>
    <property type="match status" value="1"/>
</dbReference>